<dbReference type="Proteomes" id="UP000324091">
    <property type="component" value="Chromosome 7"/>
</dbReference>
<evidence type="ECO:0000313" key="2">
    <source>
        <dbReference type="Proteomes" id="UP000324091"/>
    </source>
</evidence>
<protein>
    <submittedName>
        <fullName evidence="1">Interferon-induced protein 44-like</fullName>
    </submittedName>
</protein>
<dbReference type="PANTHER" id="PTHR14241">
    <property type="entry name" value="INTERFERON-INDUCED PROTEIN 44"/>
    <property type="match status" value="1"/>
</dbReference>
<dbReference type="AlphaFoldDB" id="A0A5C6MXG2"/>
<dbReference type="EMBL" id="RHFK02000020">
    <property type="protein sequence ID" value="TWW58127.1"/>
    <property type="molecule type" value="Genomic_DNA"/>
</dbReference>
<dbReference type="InterPro" id="IPR027417">
    <property type="entry name" value="P-loop_NTPase"/>
</dbReference>
<dbReference type="PANTHER" id="PTHR14241:SF32">
    <property type="entry name" value="VWFA DOMAIN-CONTAINING PROTEIN-RELATED"/>
    <property type="match status" value="1"/>
</dbReference>
<keyword evidence="2" id="KW-1185">Reference proteome</keyword>
<proteinExistence type="predicted"/>
<comment type="caution">
    <text evidence="1">The sequence shown here is derived from an EMBL/GenBank/DDBJ whole genome shotgun (WGS) entry which is preliminary data.</text>
</comment>
<sequence>MAQAPDKEPWRTVVWGRRERTKYIKAIKEFKPISGSVTKARILLLGPSGVGKSSFVNSVVSIFKERISNPARRGNPIRGEIFLQNIQV</sequence>
<gene>
    <name evidence="1" type="ORF">D4764_07G0008460</name>
</gene>
<evidence type="ECO:0000313" key="1">
    <source>
        <dbReference type="EMBL" id="TWW58127.1"/>
    </source>
</evidence>
<organism evidence="1 2">
    <name type="scientific">Takifugu flavidus</name>
    <name type="common">sansaifugu</name>
    <dbReference type="NCBI Taxonomy" id="433684"/>
    <lineage>
        <taxon>Eukaryota</taxon>
        <taxon>Metazoa</taxon>
        <taxon>Chordata</taxon>
        <taxon>Craniata</taxon>
        <taxon>Vertebrata</taxon>
        <taxon>Euteleostomi</taxon>
        <taxon>Actinopterygii</taxon>
        <taxon>Neopterygii</taxon>
        <taxon>Teleostei</taxon>
        <taxon>Neoteleostei</taxon>
        <taxon>Acanthomorphata</taxon>
        <taxon>Eupercaria</taxon>
        <taxon>Tetraodontiformes</taxon>
        <taxon>Tetradontoidea</taxon>
        <taxon>Tetraodontidae</taxon>
        <taxon>Takifugu</taxon>
    </lineage>
</organism>
<dbReference type="SUPFAM" id="SSF52540">
    <property type="entry name" value="P-loop containing nucleoside triphosphate hydrolases"/>
    <property type="match status" value="1"/>
</dbReference>
<accession>A0A5C6MXG2</accession>
<dbReference type="Gene3D" id="3.40.50.300">
    <property type="entry name" value="P-loop containing nucleotide triphosphate hydrolases"/>
    <property type="match status" value="1"/>
</dbReference>
<reference evidence="1 2" key="1">
    <citation type="submission" date="2019-04" db="EMBL/GenBank/DDBJ databases">
        <title>Chromosome genome assembly for Takifugu flavidus.</title>
        <authorList>
            <person name="Xiao S."/>
        </authorList>
    </citation>
    <scope>NUCLEOTIDE SEQUENCE [LARGE SCALE GENOMIC DNA]</scope>
    <source>
        <strain evidence="1">HTHZ2018</strain>
        <tissue evidence="1">Muscle</tissue>
    </source>
</reference>
<name>A0A5C6MXG2_9TELE</name>